<dbReference type="OrthoDB" id="10010359at2759"/>
<comment type="caution">
    <text evidence="2">The sequence shown here is derived from an EMBL/GenBank/DDBJ whole genome shotgun (WGS) entry which is preliminary data.</text>
</comment>
<gene>
    <name evidence="2" type="ORF">MGAL_10B043490</name>
</gene>
<reference evidence="2" key="1">
    <citation type="submission" date="2018-11" db="EMBL/GenBank/DDBJ databases">
        <authorList>
            <person name="Alioto T."/>
            <person name="Alioto T."/>
        </authorList>
    </citation>
    <scope>NUCLEOTIDE SEQUENCE</scope>
</reference>
<dbReference type="Proteomes" id="UP000596742">
    <property type="component" value="Unassembled WGS sequence"/>
</dbReference>
<keyword evidence="3" id="KW-1185">Reference proteome</keyword>
<dbReference type="SUPFAM" id="SSF48726">
    <property type="entry name" value="Immunoglobulin"/>
    <property type="match status" value="1"/>
</dbReference>
<sequence>MDIYILYTSILLKYISQIHGNVCISWSLYEDQLRIVCKTDDLHLPIVFFNPSGESVAYCSAPNTTTQCHASLHTNNITQDIISGETVYVVNRALNNLPLNDTWGCYHGFKLDKVSVEVTVPESIGLKVQLKVTVSGPKYVQTQQKILLFCTSNTDSKDSSAYFHINNQFRTKIYKNASGCFSSIDSSMCQSGVCQCLSDGRSFILQYDAEIARGVLQFKCSMDFKIFGTISDCLFVTVVDISGPFITTDKDFPLHAGSVVKLTCKAISRGHILELYMNCLDTDVQTDRSNNNTYVAKLSKRIKSSDNGTLCTCKLSSVITSSTSIKLHIIKAPILKTIDMIFCNNTDSVVLSCRVSGELSEFGFSPWEHIFHGTHIRYLSGNITGNVSFLSIDSCNYQDNGKYICKAWNQDSQQIFSLNSTTSVIVKGPPVLVDKSVTMGTTVTLSVKFLSMQKPNKPKWYHKNRLLPNSTQFYQTTSKDIIVIRMYGEIVSYTGYIANLTVVEKDTKRFKILLLLRNDYGAAETTFELNNRDNDSKRKSESRAIYFAAAGQTNNVNIYDVTTSPYEEINDGDLVPGHSNDLINQSAMNNTDNYEEEGVRQYLELE</sequence>
<name>A0A8B6ELI2_MYTGA</name>
<protein>
    <recommendedName>
        <fullName evidence="1">Ig-like domain-containing protein</fullName>
    </recommendedName>
</protein>
<feature type="domain" description="Ig-like" evidence="1">
    <location>
        <begin position="333"/>
        <end position="417"/>
    </location>
</feature>
<dbReference type="EMBL" id="UYJE01005308">
    <property type="protein sequence ID" value="VDI36124.1"/>
    <property type="molecule type" value="Genomic_DNA"/>
</dbReference>
<dbReference type="InterPro" id="IPR013783">
    <property type="entry name" value="Ig-like_fold"/>
</dbReference>
<proteinExistence type="predicted"/>
<dbReference type="PROSITE" id="PS50835">
    <property type="entry name" value="IG_LIKE"/>
    <property type="match status" value="1"/>
</dbReference>
<organism evidence="2 3">
    <name type="scientific">Mytilus galloprovincialis</name>
    <name type="common">Mediterranean mussel</name>
    <dbReference type="NCBI Taxonomy" id="29158"/>
    <lineage>
        <taxon>Eukaryota</taxon>
        <taxon>Metazoa</taxon>
        <taxon>Spiralia</taxon>
        <taxon>Lophotrochozoa</taxon>
        <taxon>Mollusca</taxon>
        <taxon>Bivalvia</taxon>
        <taxon>Autobranchia</taxon>
        <taxon>Pteriomorphia</taxon>
        <taxon>Mytilida</taxon>
        <taxon>Mytiloidea</taxon>
        <taxon>Mytilidae</taxon>
        <taxon>Mytilinae</taxon>
        <taxon>Mytilus</taxon>
    </lineage>
</organism>
<dbReference type="InterPro" id="IPR036179">
    <property type="entry name" value="Ig-like_dom_sf"/>
</dbReference>
<evidence type="ECO:0000259" key="1">
    <source>
        <dbReference type="PROSITE" id="PS50835"/>
    </source>
</evidence>
<evidence type="ECO:0000313" key="3">
    <source>
        <dbReference type="Proteomes" id="UP000596742"/>
    </source>
</evidence>
<accession>A0A8B6ELI2</accession>
<dbReference type="AlphaFoldDB" id="A0A8B6ELI2"/>
<dbReference type="InterPro" id="IPR007110">
    <property type="entry name" value="Ig-like_dom"/>
</dbReference>
<dbReference type="Gene3D" id="2.60.40.10">
    <property type="entry name" value="Immunoglobulins"/>
    <property type="match status" value="1"/>
</dbReference>
<evidence type="ECO:0000313" key="2">
    <source>
        <dbReference type="EMBL" id="VDI36124.1"/>
    </source>
</evidence>